<name>K0I787_NITGG</name>
<dbReference type="InParanoid" id="K0I787"/>
<evidence type="ECO:0000313" key="3">
    <source>
        <dbReference type="Proteomes" id="UP000008037"/>
    </source>
</evidence>
<feature type="compositionally biased region" description="Basic and acidic residues" evidence="1">
    <location>
        <begin position="30"/>
        <end position="66"/>
    </location>
</feature>
<evidence type="ECO:0000313" key="2">
    <source>
        <dbReference type="EMBL" id="AFU57121.1"/>
    </source>
</evidence>
<feature type="region of interest" description="Disordered" evidence="1">
    <location>
        <begin position="1"/>
        <end position="107"/>
    </location>
</feature>
<feature type="compositionally biased region" description="Basic and acidic residues" evidence="1">
    <location>
        <begin position="1"/>
        <end position="23"/>
    </location>
</feature>
<dbReference type="EMBL" id="CP002408">
    <property type="protein sequence ID" value="AFU57121.1"/>
    <property type="molecule type" value="Genomic_DNA"/>
</dbReference>
<dbReference type="PATRIC" id="fig|1237085.11.peg.171"/>
<sequence>MASADEETKERVARKGGEARAQDPESLAEAGRKGGEAVVEKYGPEHMAEIGRKGGESVSQDTEHMAEIGAKGGQASDGGREGGGSERGFAAMSEEERKRIASKGGQK</sequence>
<dbReference type="BioCyc" id="CNIT1237085:G1324-172-MONOMER"/>
<proteinExistence type="predicted"/>
<dbReference type="KEGG" id="nga:Ngar_c01720"/>
<dbReference type="AlphaFoldDB" id="K0I787"/>
<dbReference type="Proteomes" id="UP000008037">
    <property type="component" value="Chromosome"/>
</dbReference>
<evidence type="ECO:0000256" key="1">
    <source>
        <dbReference type="SAM" id="MobiDB-lite"/>
    </source>
</evidence>
<accession>K0I787</accession>
<dbReference type="PANTHER" id="PTHR36569">
    <property type="match status" value="1"/>
</dbReference>
<dbReference type="PANTHER" id="PTHR36569:SF5">
    <property type="entry name" value="CONIDIATION-SPECIFIC PROTEIN 10 (EUROFUNG)"/>
    <property type="match status" value="1"/>
</dbReference>
<dbReference type="InterPro" id="IPR052590">
    <property type="entry name" value="Stress/Virulence-Domain"/>
</dbReference>
<dbReference type="HOGENOM" id="CLU_2204189_0_0_2"/>
<gene>
    <name evidence="2" type="ordered locus">Ngar_c01720</name>
</gene>
<protein>
    <submittedName>
        <fullName evidence="2">Putative glucose starvation-inducible protein B</fullName>
    </submittedName>
</protein>
<reference evidence="2 3" key="1">
    <citation type="journal article" date="2012" name="Environ. Microbiol.">
        <title>The genome of the ammonia-oxidizing Candidatus Nitrososphaera gargensis: insights into metabolic versatility and environmental adaptations.</title>
        <authorList>
            <person name="Spang A."/>
            <person name="Poehlein A."/>
            <person name="Offre P."/>
            <person name="Zumbragel S."/>
            <person name="Haider S."/>
            <person name="Rychlik N."/>
            <person name="Nowka B."/>
            <person name="Schmeisser C."/>
            <person name="Lebedeva E.V."/>
            <person name="Rattei T."/>
            <person name="Bohm C."/>
            <person name="Schmid M."/>
            <person name="Galushko A."/>
            <person name="Hatzenpichler R."/>
            <person name="Weinmaier T."/>
            <person name="Daniel R."/>
            <person name="Schleper C."/>
            <person name="Spieck E."/>
            <person name="Streit W."/>
            <person name="Wagner M."/>
        </authorList>
    </citation>
    <scope>NUCLEOTIDE SEQUENCE [LARGE SCALE GENOMIC DNA]</scope>
    <source>
        <strain evidence="3">Ga9.2</strain>
    </source>
</reference>
<keyword evidence="3" id="KW-1185">Reference proteome</keyword>
<organism evidence="2 3">
    <name type="scientific">Nitrososphaera gargensis (strain Ga9.2)</name>
    <dbReference type="NCBI Taxonomy" id="1237085"/>
    <lineage>
        <taxon>Archaea</taxon>
        <taxon>Nitrososphaerota</taxon>
        <taxon>Nitrososphaeria</taxon>
        <taxon>Nitrososphaerales</taxon>
        <taxon>Nitrososphaeraceae</taxon>
        <taxon>Nitrososphaera</taxon>
    </lineage>
</organism>